<dbReference type="EMBL" id="KV440978">
    <property type="protein sequence ID" value="OAD74817.1"/>
    <property type="molecule type" value="Genomic_DNA"/>
</dbReference>
<dbReference type="Proteomes" id="UP000077315">
    <property type="component" value="Unassembled WGS sequence"/>
</dbReference>
<reference evidence="2" key="1">
    <citation type="submission" date="2015-06" db="EMBL/GenBank/DDBJ databases">
        <title>Expansion of signal transduction pathways in fungi by whole-genome duplication.</title>
        <authorList>
            <consortium name="DOE Joint Genome Institute"/>
            <person name="Corrochano L.M."/>
            <person name="Kuo A."/>
            <person name="Marcet-Houben M."/>
            <person name="Polaino S."/>
            <person name="Salamov A."/>
            <person name="Villalobos J.M."/>
            <person name="Alvarez M.I."/>
            <person name="Avalos J."/>
            <person name="Benito E.P."/>
            <person name="Benoit I."/>
            <person name="Burger G."/>
            <person name="Camino L.P."/>
            <person name="Canovas D."/>
            <person name="Cerda-Olmedo E."/>
            <person name="Cheng J.-F."/>
            <person name="Dominguez A."/>
            <person name="Elias M."/>
            <person name="Eslava A.P."/>
            <person name="Glaser F."/>
            <person name="Grimwood J."/>
            <person name="Gutierrez G."/>
            <person name="Heitman J."/>
            <person name="Henrissat B."/>
            <person name="Iturriaga E.A."/>
            <person name="Lang B.F."/>
            <person name="Lavin J.L."/>
            <person name="Lee S."/>
            <person name="Li W."/>
            <person name="Lindquist E."/>
            <person name="Lopez-Garcia S."/>
            <person name="Luque E.M."/>
            <person name="Marcos A.T."/>
            <person name="Martin J."/>
            <person name="McCluskey K."/>
            <person name="Medina H.R."/>
            <person name="Miralles-Duran A."/>
            <person name="Miyazaki A."/>
            <person name="Munoz-Torres E."/>
            <person name="Oguiza J.A."/>
            <person name="Ohm R."/>
            <person name="Olmedo M."/>
            <person name="Orejas M."/>
            <person name="Ortiz-Castellanos L."/>
            <person name="Pisabarro A.G."/>
            <person name="Rodriguez-Romero J."/>
            <person name="Ruiz-Herrera J."/>
            <person name="Ruiz-Vazquez R."/>
            <person name="Sanz C."/>
            <person name="Schackwitz W."/>
            <person name="Schmutz J."/>
            <person name="Shahriari M."/>
            <person name="Shelest E."/>
            <person name="Silva-Franco F."/>
            <person name="Soanes D."/>
            <person name="Syed K."/>
            <person name="Tagua V.G."/>
            <person name="Talbot N.J."/>
            <person name="Thon M."/>
            <person name="De vries R.P."/>
            <person name="Wiebenga A."/>
            <person name="Yadav J.S."/>
            <person name="Braun E.L."/>
            <person name="Baker S."/>
            <person name="Garre V."/>
            <person name="Horwitz B."/>
            <person name="Torres-Martinez S."/>
            <person name="Idnurm A."/>
            <person name="Herrera-Estrella A."/>
            <person name="Gabaldon T."/>
            <person name="Grigoriev I.V."/>
        </authorList>
    </citation>
    <scope>NUCLEOTIDE SEQUENCE [LARGE SCALE GENOMIC DNA]</scope>
    <source>
        <strain evidence="2">NRRL 1555(-)</strain>
    </source>
</reference>
<organism evidence="1 2">
    <name type="scientific">Phycomyces blakesleeanus (strain ATCC 8743b / DSM 1359 / FGSC 10004 / NBRC 33097 / NRRL 1555)</name>
    <dbReference type="NCBI Taxonomy" id="763407"/>
    <lineage>
        <taxon>Eukaryota</taxon>
        <taxon>Fungi</taxon>
        <taxon>Fungi incertae sedis</taxon>
        <taxon>Mucoromycota</taxon>
        <taxon>Mucoromycotina</taxon>
        <taxon>Mucoromycetes</taxon>
        <taxon>Mucorales</taxon>
        <taxon>Phycomycetaceae</taxon>
        <taxon>Phycomyces</taxon>
    </lineage>
</organism>
<keyword evidence="2" id="KW-1185">Reference proteome</keyword>
<name>A0A162PPN6_PHYB8</name>
<dbReference type="RefSeq" id="XP_018292857.1">
    <property type="nucleotide sequence ID" value="XM_018435576.1"/>
</dbReference>
<protein>
    <submittedName>
        <fullName evidence="1">Uncharacterized protein</fullName>
    </submittedName>
</protein>
<accession>A0A162PPN6</accession>
<dbReference type="AlphaFoldDB" id="A0A162PPN6"/>
<dbReference type="VEuPathDB" id="FungiDB:PHYBLDRAFT_167163"/>
<dbReference type="InParanoid" id="A0A162PPN6"/>
<evidence type="ECO:0000313" key="2">
    <source>
        <dbReference type="Proteomes" id="UP000077315"/>
    </source>
</evidence>
<sequence length="109" mass="12241">MYSSTNSKRGEQIQMPMGANSVGNGCKFNFYGSQSDVNRPIGNVKIFYPKKSNITGCLQFPILDTNVYSDTFTITKIKRIYVSPPEIFVIILGENWHLSNMIGLEAKIL</sequence>
<dbReference type="GeneID" id="28996482"/>
<evidence type="ECO:0000313" key="1">
    <source>
        <dbReference type="EMBL" id="OAD74817.1"/>
    </source>
</evidence>
<gene>
    <name evidence="1" type="ORF">PHYBLDRAFT_167163</name>
</gene>
<proteinExistence type="predicted"/>